<keyword evidence="2" id="KW-1185">Reference proteome</keyword>
<dbReference type="EMBL" id="ML976618">
    <property type="protein sequence ID" value="KAF1841822.1"/>
    <property type="molecule type" value="Genomic_DNA"/>
</dbReference>
<gene>
    <name evidence="1" type="ORF">K460DRAFT_419818</name>
</gene>
<evidence type="ECO:0000313" key="1">
    <source>
        <dbReference type="EMBL" id="KAF1841822.1"/>
    </source>
</evidence>
<reference evidence="1" key="1">
    <citation type="submission" date="2020-01" db="EMBL/GenBank/DDBJ databases">
        <authorList>
            <consortium name="DOE Joint Genome Institute"/>
            <person name="Haridas S."/>
            <person name="Albert R."/>
            <person name="Binder M."/>
            <person name="Bloem J."/>
            <person name="Labutti K."/>
            <person name="Salamov A."/>
            <person name="Andreopoulos B."/>
            <person name="Baker S.E."/>
            <person name="Barry K."/>
            <person name="Bills G."/>
            <person name="Bluhm B.H."/>
            <person name="Cannon C."/>
            <person name="Castanera R."/>
            <person name="Culley D.E."/>
            <person name="Daum C."/>
            <person name="Ezra D."/>
            <person name="Gonzalez J.B."/>
            <person name="Henrissat B."/>
            <person name="Kuo A."/>
            <person name="Liang C."/>
            <person name="Lipzen A."/>
            <person name="Lutzoni F."/>
            <person name="Magnuson J."/>
            <person name="Mondo S."/>
            <person name="Nolan M."/>
            <person name="Ohm R."/>
            <person name="Pangilinan J."/>
            <person name="Park H.-J."/>
            <person name="Ramirez L."/>
            <person name="Alfaro M."/>
            <person name="Sun H."/>
            <person name="Tritt A."/>
            <person name="Yoshinaga Y."/>
            <person name="Zwiers L.-H."/>
            <person name="Turgeon B.G."/>
            <person name="Goodwin S.B."/>
            <person name="Spatafora J.W."/>
            <person name="Crous P.W."/>
            <person name="Grigoriev I.V."/>
        </authorList>
    </citation>
    <scope>NUCLEOTIDE SEQUENCE</scope>
    <source>
        <strain evidence="1">CBS 394.84</strain>
    </source>
</reference>
<dbReference type="RefSeq" id="XP_040784385.1">
    <property type="nucleotide sequence ID" value="XM_040938039.1"/>
</dbReference>
<dbReference type="AlphaFoldDB" id="A0A9P4L4Z6"/>
<organism evidence="1 2">
    <name type="scientific">Cucurbitaria berberidis CBS 394.84</name>
    <dbReference type="NCBI Taxonomy" id="1168544"/>
    <lineage>
        <taxon>Eukaryota</taxon>
        <taxon>Fungi</taxon>
        <taxon>Dikarya</taxon>
        <taxon>Ascomycota</taxon>
        <taxon>Pezizomycotina</taxon>
        <taxon>Dothideomycetes</taxon>
        <taxon>Pleosporomycetidae</taxon>
        <taxon>Pleosporales</taxon>
        <taxon>Pleosporineae</taxon>
        <taxon>Cucurbitariaceae</taxon>
        <taxon>Cucurbitaria</taxon>
    </lineage>
</organism>
<protein>
    <submittedName>
        <fullName evidence="1">Uncharacterized protein</fullName>
    </submittedName>
</protein>
<dbReference type="Proteomes" id="UP000800039">
    <property type="component" value="Unassembled WGS sequence"/>
</dbReference>
<comment type="caution">
    <text evidence="1">The sequence shown here is derived from an EMBL/GenBank/DDBJ whole genome shotgun (WGS) entry which is preliminary data.</text>
</comment>
<evidence type="ECO:0000313" key="2">
    <source>
        <dbReference type="Proteomes" id="UP000800039"/>
    </source>
</evidence>
<accession>A0A9P4L4Z6</accession>
<name>A0A9P4L4Z6_9PLEO</name>
<dbReference type="GeneID" id="63855289"/>
<sequence length="158" mass="18335">MFEVSGCYRFRIATYKYIDSILVALSGFRSKDPDVLQHLFAYIFDHSQTKVETFQADRKEASQVPKRVHVELRLGDEPTHNGYQQHATSLQKNYSESTQRWSRVLVVCMVAGHSQKTIELLQDFIRPTQTRSDKIESPETTNPWYTVPSWTVRTVGFC</sequence>
<proteinExistence type="predicted"/>